<evidence type="ECO:0000256" key="13">
    <source>
        <dbReference type="ARBA" id="ARBA00023012"/>
    </source>
</evidence>
<dbReference type="PROSITE" id="PS50109">
    <property type="entry name" value="HIS_KIN"/>
    <property type="match status" value="1"/>
</dbReference>
<dbReference type="EMBL" id="UGQE01000001">
    <property type="protein sequence ID" value="STZ10368.1"/>
    <property type="molecule type" value="Genomic_DNA"/>
</dbReference>
<dbReference type="Pfam" id="PF02518">
    <property type="entry name" value="HATPase_c"/>
    <property type="match status" value="1"/>
</dbReference>
<keyword evidence="8" id="KW-0812">Transmembrane</keyword>
<dbReference type="OrthoDB" id="9813151at2"/>
<dbReference type="PANTHER" id="PTHR45453:SF1">
    <property type="entry name" value="PHOSPHATE REGULON SENSOR PROTEIN PHOR"/>
    <property type="match status" value="1"/>
</dbReference>
<dbReference type="Gene3D" id="3.30.565.10">
    <property type="entry name" value="Histidine kinase-like ATPase, C-terminal domain"/>
    <property type="match status" value="1"/>
</dbReference>
<dbReference type="InterPro" id="IPR050351">
    <property type="entry name" value="BphY/WalK/GraS-like"/>
</dbReference>
<organism evidence="16 17">
    <name type="scientific">Moraxella caviae</name>
    <dbReference type="NCBI Taxonomy" id="34060"/>
    <lineage>
        <taxon>Bacteria</taxon>
        <taxon>Pseudomonadati</taxon>
        <taxon>Pseudomonadota</taxon>
        <taxon>Gammaproteobacteria</taxon>
        <taxon>Moraxellales</taxon>
        <taxon>Moraxellaceae</taxon>
        <taxon>Moraxella</taxon>
    </lineage>
</organism>
<keyword evidence="14" id="KW-0472">Membrane</keyword>
<dbReference type="InterPro" id="IPR014310">
    <property type="entry name" value="Sig_transdc_His_kinase_PhoR"/>
</dbReference>
<dbReference type="PANTHER" id="PTHR45453">
    <property type="entry name" value="PHOSPHATE REGULON SENSOR PROTEIN PHOR"/>
    <property type="match status" value="1"/>
</dbReference>
<evidence type="ECO:0000256" key="6">
    <source>
        <dbReference type="ARBA" id="ARBA00022553"/>
    </source>
</evidence>
<dbReference type="SMART" id="SM00387">
    <property type="entry name" value="HATPase_c"/>
    <property type="match status" value="1"/>
</dbReference>
<keyword evidence="9" id="KW-0547">Nucleotide-binding</keyword>
<keyword evidence="4" id="KW-0813">Transport</keyword>
<evidence type="ECO:0000256" key="9">
    <source>
        <dbReference type="ARBA" id="ARBA00022741"/>
    </source>
</evidence>
<comment type="subcellular location">
    <subcellularLocation>
        <location evidence="2">Cell membrane</location>
    </subcellularLocation>
</comment>
<dbReference type="EC" id="2.7.13.3" evidence="3"/>
<dbReference type="SMART" id="SM00388">
    <property type="entry name" value="HisKA"/>
    <property type="match status" value="1"/>
</dbReference>
<dbReference type="Gene3D" id="1.10.287.130">
    <property type="match status" value="1"/>
</dbReference>
<sequence length="360" mass="40285">MNATYELSDLSSDVFYDALHALPDSVILLDDKACVLWHNPAAKTLLTAFFTDDDTPDVLGKPILKLLANEYFIEAFSQVYQDFLLGKYKAEQSANFKFPSKIFVGDVQMAQVSFLPASRMLLRIQNYTRIHHLEQMRTDFVGNVSHELRTPLTVLMGYLETFGSAPDLSAKWQRGFNLMREQARRMNNIVNDLLMLSRLENDESEPPAAVDMPRVLMQVFDDAQASNAESAHLIDLHLDTPKNLLGLEVYLHSAILNLVLNAMKYTPAGGEISIIWEEVKDGALLSVMDNGIGIAPEHLTRLTERFYRVDSGRSRATGGTGLGLAIVKHVLNKHDARLMIESTEGEGSAFKVLFPKSRLV</sequence>
<dbReference type="InterPro" id="IPR003661">
    <property type="entry name" value="HisK_dim/P_dom"/>
</dbReference>
<keyword evidence="5" id="KW-1003">Cell membrane</keyword>
<dbReference type="InterPro" id="IPR036097">
    <property type="entry name" value="HisK_dim/P_sf"/>
</dbReference>
<evidence type="ECO:0000256" key="4">
    <source>
        <dbReference type="ARBA" id="ARBA00022448"/>
    </source>
</evidence>
<dbReference type="InterPro" id="IPR004358">
    <property type="entry name" value="Sig_transdc_His_kin-like_C"/>
</dbReference>
<dbReference type="InterPro" id="IPR005467">
    <property type="entry name" value="His_kinase_dom"/>
</dbReference>
<dbReference type="FunFam" id="1.10.287.130:FF:000001">
    <property type="entry name" value="Two-component sensor histidine kinase"/>
    <property type="match status" value="1"/>
</dbReference>
<dbReference type="GO" id="GO:0000155">
    <property type="term" value="F:phosphorelay sensor kinase activity"/>
    <property type="evidence" value="ECO:0007669"/>
    <property type="project" value="InterPro"/>
</dbReference>
<evidence type="ECO:0000256" key="14">
    <source>
        <dbReference type="ARBA" id="ARBA00023136"/>
    </source>
</evidence>
<protein>
    <recommendedName>
        <fullName evidence="3">histidine kinase</fullName>
        <ecNumber evidence="3">2.7.13.3</ecNumber>
    </recommendedName>
</protein>
<evidence type="ECO:0000256" key="2">
    <source>
        <dbReference type="ARBA" id="ARBA00004236"/>
    </source>
</evidence>
<keyword evidence="10" id="KW-0418">Kinase</keyword>
<evidence type="ECO:0000256" key="3">
    <source>
        <dbReference type="ARBA" id="ARBA00012438"/>
    </source>
</evidence>
<dbReference type="GO" id="GO:0004721">
    <property type="term" value="F:phosphoprotein phosphatase activity"/>
    <property type="evidence" value="ECO:0007669"/>
    <property type="project" value="TreeGrafter"/>
</dbReference>
<evidence type="ECO:0000313" key="17">
    <source>
        <dbReference type="Proteomes" id="UP000255279"/>
    </source>
</evidence>
<feature type="domain" description="Histidine kinase" evidence="15">
    <location>
        <begin position="143"/>
        <end position="358"/>
    </location>
</feature>
<dbReference type="GO" id="GO:0016036">
    <property type="term" value="P:cellular response to phosphate starvation"/>
    <property type="evidence" value="ECO:0007669"/>
    <property type="project" value="TreeGrafter"/>
</dbReference>
<dbReference type="FunFam" id="3.30.565.10:FF:000006">
    <property type="entry name" value="Sensor histidine kinase WalK"/>
    <property type="match status" value="1"/>
</dbReference>
<dbReference type="AlphaFoldDB" id="A0A378R605"/>
<name>A0A378R605_9GAMM</name>
<evidence type="ECO:0000256" key="12">
    <source>
        <dbReference type="ARBA" id="ARBA00022989"/>
    </source>
</evidence>
<dbReference type="Pfam" id="PF00512">
    <property type="entry name" value="HisKA"/>
    <property type="match status" value="1"/>
</dbReference>
<dbReference type="GO" id="GO:0005886">
    <property type="term" value="C:plasma membrane"/>
    <property type="evidence" value="ECO:0007669"/>
    <property type="project" value="UniProtKB-SubCell"/>
</dbReference>
<dbReference type="NCBIfam" id="TIGR02966">
    <property type="entry name" value="phoR_proteo"/>
    <property type="match status" value="1"/>
</dbReference>
<evidence type="ECO:0000256" key="1">
    <source>
        <dbReference type="ARBA" id="ARBA00000085"/>
    </source>
</evidence>
<dbReference type="GO" id="GO:0005524">
    <property type="term" value="F:ATP binding"/>
    <property type="evidence" value="ECO:0007669"/>
    <property type="project" value="UniProtKB-KW"/>
</dbReference>
<evidence type="ECO:0000256" key="8">
    <source>
        <dbReference type="ARBA" id="ARBA00022692"/>
    </source>
</evidence>
<evidence type="ECO:0000313" key="16">
    <source>
        <dbReference type="EMBL" id="STZ10368.1"/>
    </source>
</evidence>
<dbReference type="CDD" id="cd00082">
    <property type="entry name" value="HisKA"/>
    <property type="match status" value="1"/>
</dbReference>
<dbReference type="RefSeq" id="WP_078275665.1">
    <property type="nucleotide sequence ID" value="NZ_MUXU01000009.1"/>
</dbReference>
<evidence type="ECO:0000256" key="7">
    <source>
        <dbReference type="ARBA" id="ARBA00022679"/>
    </source>
</evidence>
<keyword evidence="11" id="KW-0067">ATP-binding</keyword>
<keyword evidence="13" id="KW-0902">Two-component regulatory system</keyword>
<gene>
    <name evidence="16" type="primary">phoR</name>
    <name evidence="16" type="ORF">NCTC10293_00702</name>
</gene>
<keyword evidence="12" id="KW-1133">Transmembrane helix</keyword>
<dbReference type="InterPro" id="IPR003594">
    <property type="entry name" value="HATPase_dom"/>
</dbReference>
<dbReference type="SUPFAM" id="SSF55874">
    <property type="entry name" value="ATPase domain of HSP90 chaperone/DNA topoisomerase II/histidine kinase"/>
    <property type="match status" value="1"/>
</dbReference>
<dbReference type="SUPFAM" id="SSF47384">
    <property type="entry name" value="Homodimeric domain of signal transducing histidine kinase"/>
    <property type="match status" value="1"/>
</dbReference>
<evidence type="ECO:0000256" key="5">
    <source>
        <dbReference type="ARBA" id="ARBA00022475"/>
    </source>
</evidence>
<accession>A0A378R605</accession>
<dbReference type="PRINTS" id="PR00344">
    <property type="entry name" value="BCTRLSENSOR"/>
</dbReference>
<reference evidence="16 17" key="1">
    <citation type="submission" date="2018-06" db="EMBL/GenBank/DDBJ databases">
        <authorList>
            <consortium name="Pathogen Informatics"/>
            <person name="Doyle S."/>
        </authorList>
    </citation>
    <scope>NUCLEOTIDE SEQUENCE [LARGE SCALE GENOMIC DNA]</scope>
    <source>
        <strain evidence="16 17">NCTC10293</strain>
    </source>
</reference>
<proteinExistence type="predicted"/>
<keyword evidence="7 16" id="KW-0808">Transferase</keyword>
<dbReference type="InterPro" id="IPR036890">
    <property type="entry name" value="HATPase_C_sf"/>
</dbReference>
<evidence type="ECO:0000256" key="10">
    <source>
        <dbReference type="ARBA" id="ARBA00022777"/>
    </source>
</evidence>
<dbReference type="Proteomes" id="UP000255279">
    <property type="component" value="Unassembled WGS sequence"/>
</dbReference>
<keyword evidence="6" id="KW-0597">Phosphoprotein</keyword>
<evidence type="ECO:0000259" key="15">
    <source>
        <dbReference type="PROSITE" id="PS50109"/>
    </source>
</evidence>
<comment type="catalytic activity">
    <reaction evidence="1">
        <text>ATP + protein L-histidine = ADP + protein N-phospho-L-histidine.</text>
        <dbReference type="EC" id="2.7.13.3"/>
    </reaction>
</comment>
<evidence type="ECO:0000256" key="11">
    <source>
        <dbReference type="ARBA" id="ARBA00022840"/>
    </source>
</evidence>